<organism evidence="6 7">
    <name type="scientific">Oikopleura dioica</name>
    <name type="common">Tunicate</name>
    <dbReference type="NCBI Taxonomy" id="34765"/>
    <lineage>
        <taxon>Eukaryota</taxon>
        <taxon>Metazoa</taxon>
        <taxon>Chordata</taxon>
        <taxon>Tunicata</taxon>
        <taxon>Appendicularia</taxon>
        <taxon>Copelata</taxon>
        <taxon>Oikopleuridae</taxon>
        <taxon>Oikopleura</taxon>
    </lineage>
</organism>
<dbReference type="PANTHER" id="PTHR20929:SF11">
    <property type="entry name" value="DYNEIN AXONEMAL INTERMEDIATE CHAIN 7"/>
    <property type="match status" value="1"/>
</dbReference>
<protein>
    <submittedName>
        <fullName evidence="6">Oidioi.mRNA.OKI2018_I69.PAR.g12402.t1.cds</fullName>
    </submittedName>
</protein>
<keyword evidence="7" id="KW-1185">Reference proteome</keyword>
<dbReference type="SUPFAM" id="SSF48452">
    <property type="entry name" value="TPR-like"/>
    <property type="match status" value="1"/>
</dbReference>
<dbReference type="PROSITE" id="PS50005">
    <property type="entry name" value="TPR"/>
    <property type="match status" value="1"/>
</dbReference>
<feature type="region of interest" description="Disordered" evidence="4">
    <location>
        <begin position="516"/>
        <end position="586"/>
    </location>
</feature>
<accession>A0ABN7S6R5</accession>
<feature type="coiled-coil region" evidence="3">
    <location>
        <begin position="261"/>
        <end position="308"/>
    </location>
</feature>
<evidence type="ECO:0000259" key="5">
    <source>
        <dbReference type="Pfam" id="PF15927"/>
    </source>
</evidence>
<evidence type="ECO:0000256" key="3">
    <source>
        <dbReference type="SAM" id="Coils"/>
    </source>
</evidence>
<dbReference type="EMBL" id="OU015568">
    <property type="protein sequence ID" value="CAG5089919.1"/>
    <property type="molecule type" value="Genomic_DNA"/>
</dbReference>
<dbReference type="InterPro" id="IPR046357">
    <property type="entry name" value="PPIase_dom_sf"/>
</dbReference>
<evidence type="ECO:0000313" key="7">
    <source>
        <dbReference type="Proteomes" id="UP001158576"/>
    </source>
</evidence>
<gene>
    <name evidence="6" type="ORF">OKIOD_LOCUS3960</name>
</gene>
<keyword evidence="3" id="KW-0175">Coiled coil</keyword>
<dbReference type="Gene3D" id="3.10.50.40">
    <property type="match status" value="1"/>
</dbReference>
<proteinExistence type="inferred from homology"/>
<dbReference type="Gene3D" id="1.25.40.10">
    <property type="entry name" value="Tetratricopeptide repeat domain"/>
    <property type="match status" value="1"/>
</dbReference>
<sequence>MDKSVIQKGTGAKPAVLWDDAVEATFKFRVFRDTGEVLDDSADLCSKMDPPGVFQMLLGKSFKVERWDPWLRTMQVGETARFASSDINDCIQYTSVSKALRDMKEGRKVGGCMGSMVNAHGHSHGENDGDVIQTLIKNPEELTFEFTLIGVKGSDNHEKEVWAMNKEEQKEAYPKFKQVGNDLFKAGNYHAAGENYEKALKCLDLLLSAGKERDNLLSEKVKNLSNLSECLIRLSRWREAERRATEALEIDPENSKAVWRRGRSRVQLMELEEEAAQAEARLKAELEAAEARRKEEEKQQILEGLNTEFESIRVECTNGLLEKFNDALRKAESRTVARQQQQSWDRYMDQSGLPDTNSRQEIASFLMHQSEKETSWEQLSATRTKVNRLKNEMLHLSLDYESNIDVYQQATDELNSMMANLADRFSINLLSQHEKFLDSTADFEESYEMEDFRIYIWANILKNPRKRQIEAPRDIKIELKKEHATEDIALRLIWSADDKYTVKFPTFQRSYAKELIAEPEPEPEKVEEDENASQTGEAPANLDVEGNTKEVGDKSEVESNHSSLDDARPPSAPPLSEVDPVEEDETKGKVGFGGVWRIEYLGLPPSPKMLGEWLVSSDYKVLEHLREEDEAFEITLPVSDCPRYFSLLRWTGEKWSSEGIKIRNVENGLVTFSTKSLGVFQCFQKRFNDGNVFDSWIIRPVGEHIDLTIIQNSVPHVFSIKSDGQLRLKINDNFVNEEFQELRELVSDLRTKSLHILPVEESKQVLEFLDKNDEVLENAYLNMAHASGKSSIKDSEFNQDQEANTIVVDLNGELCVITGEKIFIAEKNYIQPPSPEKPEIKEEEEGFAEAMASFEAATEEWKQKVAREAAAFTPDFSVPRSGCKILPTMAQVADHGDLEFTEQNFTIYKLCKILMLLNL</sequence>
<feature type="compositionally biased region" description="Basic and acidic residues" evidence="4">
    <location>
        <begin position="546"/>
        <end position="568"/>
    </location>
</feature>
<evidence type="ECO:0000256" key="2">
    <source>
        <dbReference type="PROSITE-ProRule" id="PRU00339"/>
    </source>
</evidence>
<evidence type="ECO:0000313" key="6">
    <source>
        <dbReference type="EMBL" id="CAG5089919.1"/>
    </source>
</evidence>
<evidence type="ECO:0000256" key="4">
    <source>
        <dbReference type="SAM" id="MobiDB-lite"/>
    </source>
</evidence>
<reference evidence="6 7" key="1">
    <citation type="submission" date="2021-04" db="EMBL/GenBank/DDBJ databases">
        <authorList>
            <person name="Bliznina A."/>
        </authorList>
    </citation>
    <scope>NUCLEOTIDE SEQUENCE [LARGE SCALE GENOMIC DNA]</scope>
</reference>
<keyword evidence="2" id="KW-0802">TPR repeat</keyword>
<dbReference type="InterPro" id="IPR023247">
    <property type="entry name" value="IC97/Dnai7-like"/>
</dbReference>
<feature type="domain" description="IC97/Casc1 N-terminal" evidence="5">
    <location>
        <begin position="273"/>
        <end position="465"/>
    </location>
</feature>
<dbReference type="PANTHER" id="PTHR20929">
    <property type="entry name" value="LUNG ADENOMA SUSCEPTIBILITY 1-RELATED"/>
    <property type="match status" value="1"/>
</dbReference>
<dbReference type="InterPro" id="IPR019734">
    <property type="entry name" value="TPR_rpt"/>
</dbReference>
<feature type="repeat" description="TPR" evidence="2">
    <location>
        <begin position="221"/>
        <end position="254"/>
    </location>
</feature>
<comment type="similarity">
    <text evidence="1">Belongs to the DNAI7 family.</text>
</comment>
<dbReference type="InterPro" id="IPR031826">
    <property type="entry name" value="IC97/Casc1_N"/>
</dbReference>
<feature type="compositionally biased region" description="Acidic residues" evidence="4">
    <location>
        <begin position="517"/>
        <end position="531"/>
    </location>
</feature>
<dbReference type="Proteomes" id="UP001158576">
    <property type="component" value="Chromosome PAR"/>
</dbReference>
<dbReference type="Pfam" id="PF15927">
    <property type="entry name" value="Casc1_N"/>
    <property type="match status" value="1"/>
</dbReference>
<evidence type="ECO:0000256" key="1">
    <source>
        <dbReference type="ARBA" id="ARBA00024332"/>
    </source>
</evidence>
<name>A0ABN7S6R5_OIKDI</name>
<dbReference type="InterPro" id="IPR011990">
    <property type="entry name" value="TPR-like_helical_dom_sf"/>
</dbReference>